<gene>
    <name evidence="2" type="ORF">DS745_08280</name>
</gene>
<comment type="caution">
    <text evidence="2">The sequence shown here is derived from an EMBL/GenBank/DDBJ whole genome shotgun (WGS) entry which is preliminary data.</text>
</comment>
<keyword evidence="3" id="KW-1185">Reference proteome</keyword>
<proteinExistence type="predicted"/>
<evidence type="ECO:0000256" key="1">
    <source>
        <dbReference type="SAM" id="Phobius"/>
    </source>
</evidence>
<name>A0A4Q0VUM4_9BACI</name>
<organism evidence="2 3">
    <name type="scientific">Anaerobacillus alkaliphilus</name>
    <dbReference type="NCBI Taxonomy" id="1548597"/>
    <lineage>
        <taxon>Bacteria</taxon>
        <taxon>Bacillati</taxon>
        <taxon>Bacillota</taxon>
        <taxon>Bacilli</taxon>
        <taxon>Bacillales</taxon>
        <taxon>Bacillaceae</taxon>
        <taxon>Anaerobacillus</taxon>
    </lineage>
</organism>
<keyword evidence="1" id="KW-0472">Membrane</keyword>
<dbReference type="InterPro" id="IPR006938">
    <property type="entry name" value="DUF624"/>
</dbReference>
<feature type="transmembrane region" description="Helical" evidence="1">
    <location>
        <begin position="177"/>
        <end position="198"/>
    </location>
</feature>
<dbReference type="EMBL" id="QOUX01000027">
    <property type="protein sequence ID" value="RXJ02077.1"/>
    <property type="molecule type" value="Genomic_DNA"/>
</dbReference>
<dbReference type="Pfam" id="PF04854">
    <property type="entry name" value="DUF624"/>
    <property type="match status" value="1"/>
</dbReference>
<reference evidence="2 3" key="1">
    <citation type="journal article" date="2019" name="Int. J. Syst. Evol. Microbiol.">
        <title>Anaerobacillus alkaliphilus sp. nov., a novel alkaliphilic and moderately halophilic bacterium.</title>
        <authorList>
            <person name="Borsodi A.K."/>
            <person name="Aszalos J.M."/>
            <person name="Bihari P."/>
            <person name="Nagy I."/>
            <person name="Schumann P."/>
            <person name="Sproer C."/>
            <person name="Kovacs A.L."/>
            <person name="Boka K."/>
            <person name="Dobosy P."/>
            <person name="Ovari M."/>
            <person name="Szili-Kovacs T."/>
            <person name="Toth E."/>
        </authorList>
    </citation>
    <scope>NUCLEOTIDE SEQUENCE [LARGE SCALE GENOMIC DNA]</scope>
    <source>
        <strain evidence="2 3">B16-10</strain>
    </source>
</reference>
<keyword evidence="1" id="KW-1133">Transmembrane helix</keyword>
<feature type="transmembrane region" description="Helical" evidence="1">
    <location>
        <begin position="108"/>
        <end position="133"/>
    </location>
</feature>
<evidence type="ECO:0000313" key="3">
    <source>
        <dbReference type="Proteomes" id="UP000290649"/>
    </source>
</evidence>
<feature type="transmembrane region" description="Helical" evidence="1">
    <location>
        <begin position="145"/>
        <end position="171"/>
    </location>
</feature>
<dbReference type="Proteomes" id="UP000290649">
    <property type="component" value="Unassembled WGS sequence"/>
</dbReference>
<protein>
    <submittedName>
        <fullName evidence="2">DUF624 domain-containing protein</fullName>
    </submittedName>
</protein>
<keyword evidence="1" id="KW-0812">Transmembrane</keyword>
<dbReference type="AlphaFoldDB" id="A0A4Q0VUM4"/>
<evidence type="ECO:0000313" key="2">
    <source>
        <dbReference type="EMBL" id="RXJ02077.1"/>
    </source>
</evidence>
<accession>A0A4Q0VUM4</accession>
<feature type="transmembrane region" description="Helical" evidence="1">
    <location>
        <begin position="80"/>
        <end position="102"/>
    </location>
</feature>
<sequence length="216" mass="24578">MQVSFMSSWFYRVCEWVWRFAYVNLLWLFATLLGLIVFGIIPATAAMFAVIRKWFMKDPDVAIFSTFVSTYKKEFIRSNVLGLIYAGFGYMLYFNFLFLGTLDGLMHLILMIGLIIATILYGISVLFVLPVFVHYDLKLLQNIKVALIIGFVNPLALITLILSLGLVLYLFYLVPGLIPFFGTSMLGAAIMWCASMAFSRAERKQEKIINKEGLLA</sequence>
<dbReference type="RefSeq" id="WP_129077790.1">
    <property type="nucleotide sequence ID" value="NZ_QOUX01000027.1"/>
</dbReference>
<feature type="transmembrane region" description="Helical" evidence="1">
    <location>
        <begin position="25"/>
        <end position="51"/>
    </location>
</feature>
<dbReference type="OrthoDB" id="2182676at2"/>